<name>A0A9P9DXN2_9HYPO</name>
<evidence type="ECO:0000259" key="1">
    <source>
        <dbReference type="Pfam" id="PF01425"/>
    </source>
</evidence>
<reference evidence="2" key="1">
    <citation type="journal article" date="2021" name="Nat. Commun.">
        <title>Genetic determinants of endophytism in the Arabidopsis root mycobiome.</title>
        <authorList>
            <person name="Mesny F."/>
            <person name="Miyauchi S."/>
            <person name="Thiergart T."/>
            <person name="Pickel B."/>
            <person name="Atanasova L."/>
            <person name="Karlsson M."/>
            <person name="Huettel B."/>
            <person name="Barry K.W."/>
            <person name="Haridas S."/>
            <person name="Chen C."/>
            <person name="Bauer D."/>
            <person name="Andreopoulos W."/>
            <person name="Pangilinan J."/>
            <person name="LaButti K."/>
            <person name="Riley R."/>
            <person name="Lipzen A."/>
            <person name="Clum A."/>
            <person name="Drula E."/>
            <person name="Henrissat B."/>
            <person name="Kohler A."/>
            <person name="Grigoriev I.V."/>
            <person name="Martin F.M."/>
            <person name="Hacquard S."/>
        </authorList>
    </citation>
    <scope>NUCLEOTIDE SEQUENCE</scope>
    <source>
        <strain evidence="2">MPI-CAGE-AT-0147</strain>
    </source>
</reference>
<protein>
    <submittedName>
        <fullName evidence="2">Amidase signature domain-containing protein</fullName>
    </submittedName>
</protein>
<dbReference type="InterPro" id="IPR023631">
    <property type="entry name" value="Amidase_dom"/>
</dbReference>
<evidence type="ECO:0000313" key="3">
    <source>
        <dbReference type="Proteomes" id="UP000738349"/>
    </source>
</evidence>
<dbReference type="Pfam" id="PF01425">
    <property type="entry name" value="Amidase"/>
    <property type="match status" value="1"/>
</dbReference>
<feature type="domain" description="Amidase" evidence="1">
    <location>
        <begin position="54"/>
        <end position="385"/>
    </location>
</feature>
<proteinExistence type="predicted"/>
<dbReference type="Proteomes" id="UP000738349">
    <property type="component" value="Unassembled WGS sequence"/>
</dbReference>
<dbReference type="OrthoDB" id="5078048at2759"/>
<dbReference type="AlphaFoldDB" id="A0A9P9DXN2"/>
<dbReference type="EMBL" id="JAGMUV010000019">
    <property type="protein sequence ID" value="KAH7127630.1"/>
    <property type="molecule type" value="Genomic_DNA"/>
</dbReference>
<dbReference type="PANTHER" id="PTHR42678:SF34">
    <property type="entry name" value="OS04G0183300 PROTEIN"/>
    <property type="match status" value="1"/>
</dbReference>
<dbReference type="Gene3D" id="3.90.1300.10">
    <property type="entry name" value="Amidase signature (AS) domain"/>
    <property type="match status" value="1"/>
</dbReference>
<comment type="caution">
    <text evidence="2">The sequence shown here is derived from an EMBL/GenBank/DDBJ whole genome shotgun (WGS) entry which is preliminary data.</text>
</comment>
<evidence type="ECO:0000313" key="2">
    <source>
        <dbReference type="EMBL" id="KAH7127630.1"/>
    </source>
</evidence>
<dbReference type="SUPFAM" id="SSF75304">
    <property type="entry name" value="Amidase signature (AS) enzymes"/>
    <property type="match status" value="1"/>
</dbReference>
<sequence length="492" mass="52934">MHSSSDSLQDNVPSLIDATLDDLQRGLSQKHFTSVQLVQAYKARIAEVNSIFKAEKGARSMLHGLPFLLKDNIATLNRIEATSGSTVLLGTRPSVEAGVVKRLREAGAVILSTANLSEFAGFRHTNASTGWTSGSSTGSATSVGLGLTLAGLGTETVSSIVSPAEKSCVVGFKPTHGTLPTYGIIPVSHRQDMVGTIGRTVKDVAQILGVLVESSRYREKPDYAASCDGTDLVGVRIGVVLHPGKKIDPAKLDSFHEALALLKGAGAVIIDGLQLAGVQEYEALSQRMKDIVLETDFKASMDAYLLSLAKTPRRILTLQALVRAITNDPSEDIPARNVDVMQRALGTSTDAPDYTLMLQNEEYYSSSGGFEGTMDRHDCGVLIAPAGSLTLQTFASIGGNPVITVPMGIYPDGTKVEYNETRGGLVLVAPGIRFSLFLYGRKHRDPRLLRVAHAFEQLSAARKRARPYKLPESDLKDFIPETKTQRLKRGML</sequence>
<dbReference type="InterPro" id="IPR036928">
    <property type="entry name" value="AS_sf"/>
</dbReference>
<keyword evidence="3" id="KW-1185">Reference proteome</keyword>
<organism evidence="2 3">
    <name type="scientific">Dactylonectria macrodidyma</name>
    <dbReference type="NCBI Taxonomy" id="307937"/>
    <lineage>
        <taxon>Eukaryota</taxon>
        <taxon>Fungi</taxon>
        <taxon>Dikarya</taxon>
        <taxon>Ascomycota</taxon>
        <taxon>Pezizomycotina</taxon>
        <taxon>Sordariomycetes</taxon>
        <taxon>Hypocreomycetidae</taxon>
        <taxon>Hypocreales</taxon>
        <taxon>Nectriaceae</taxon>
        <taxon>Dactylonectria</taxon>
    </lineage>
</organism>
<accession>A0A9P9DXN2</accession>
<gene>
    <name evidence="2" type="ORF">EDB81DRAFT_908012</name>
</gene>
<dbReference type="PANTHER" id="PTHR42678">
    <property type="entry name" value="AMIDASE"/>
    <property type="match status" value="1"/>
</dbReference>